<organism evidence="6 7">
    <name type="scientific">Canavalia gladiata</name>
    <name type="common">Sword bean</name>
    <name type="synonym">Dolichos gladiatus</name>
    <dbReference type="NCBI Taxonomy" id="3824"/>
    <lineage>
        <taxon>Eukaryota</taxon>
        <taxon>Viridiplantae</taxon>
        <taxon>Streptophyta</taxon>
        <taxon>Embryophyta</taxon>
        <taxon>Tracheophyta</taxon>
        <taxon>Spermatophyta</taxon>
        <taxon>Magnoliopsida</taxon>
        <taxon>eudicotyledons</taxon>
        <taxon>Gunneridae</taxon>
        <taxon>Pentapetalae</taxon>
        <taxon>rosids</taxon>
        <taxon>fabids</taxon>
        <taxon>Fabales</taxon>
        <taxon>Fabaceae</taxon>
        <taxon>Papilionoideae</taxon>
        <taxon>50 kb inversion clade</taxon>
        <taxon>NPAAA clade</taxon>
        <taxon>indigoferoid/millettioid clade</taxon>
        <taxon>Phaseoleae</taxon>
        <taxon>Canavalia</taxon>
    </lineage>
</organism>
<comment type="caution">
    <text evidence="6">The sequence shown here is derived from an EMBL/GenBank/DDBJ whole genome shotgun (WGS) entry which is preliminary data.</text>
</comment>
<keyword evidence="1" id="KW-0677">Repeat</keyword>
<dbReference type="InterPro" id="IPR032675">
    <property type="entry name" value="LRR_dom_sf"/>
</dbReference>
<keyword evidence="7" id="KW-1185">Reference proteome</keyword>
<evidence type="ECO:0000256" key="3">
    <source>
        <dbReference type="ARBA" id="ARBA00022821"/>
    </source>
</evidence>
<accession>A0AAN9KSH4</accession>
<dbReference type="InterPro" id="IPR041118">
    <property type="entry name" value="Rx_N"/>
</dbReference>
<evidence type="ECO:0000259" key="5">
    <source>
        <dbReference type="Pfam" id="PF18052"/>
    </source>
</evidence>
<name>A0AAN9KSH4_CANGL</name>
<evidence type="ECO:0000256" key="2">
    <source>
        <dbReference type="ARBA" id="ARBA00022741"/>
    </source>
</evidence>
<evidence type="ECO:0000256" key="4">
    <source>
        <dbReference type="ARBA" id="ARBA00022840"/>
    </source>
</evidence>
<keyword evidence="2" id="KW-0547">Nucleotide-binding</keyword>
<evidence type="ECO:0000313" key="6">
    <source>
        <dbReference type="EMBL" id="KAK7322619.1"/>
    </source>
</evidence>
<dbReference type="PANTHER" id="PTHR36766">
    <property type="entry name" value="PLANT BROAD-SPECTRUM MILDEW RESISTANCE PROTEIN RPW8"/>
    <property type="match status" value="1"/>
</dbReference>
<dbReference type="GO" id="GO:0005524">
    <property type="term" value="F:ATP binding"/>
    <property type="evidence" value="ECO:0007669"/>
    <property type="project" value="UniProtKB-KW"/>
</dbReference>
<dbReference type="EMBL" id="JAYMYQ010000006">
    <property type="protein sequence ID" value="KAK7322619.1"/>
    <property type="molecule type" value="Genomic_DNA"/>
</dbReference>
<dbReference type="Gene3D" id="1.20.5.4130">
    <property type="match status" value="1"/>
</dbReference>
<dbReference type="GO" id="GO:0006952">
    <property type="term" value="P:defense response"/>
    <property type="evidence" value="ECO:0007669"/>
    <property type="project" value="UniProtKB-KW"/>
</dbReference>
<reference evidence="6 7" key="1">
    <citation type="submission" date="2024-01" db="EMBL/GenBank/DDBJ databases">
        <title>The genomes of 5 underutilized Papilionoideae crops provide insights into root nodulation and disease resistanc.</title>
        <authorList>
            <person name="Jiang F."/>
        </authorList>
    </citation>
    <scope>NUCLEOTIDE SEQUENCE [LARGE SCALE GENOMIC DNA]</scope>
    <source>
        <strain evidence="6">LVBAO_FW01</strain>
        <tissue evidence="6">Leaves</tissue>
    </source>
</reference>
<keyword evidence="4" id="KW-0067">ATP-binding</keyword>
<gene>
    <name evidence="6" type="ORF">VNO77_26008</name>
</gene>
<dbReference type="AlphaFoldDB" id="A0AAN9KSH4"/>
<dbReference type="SUPFAM" id="SSF52058">
    <property type="entry name" value="L domain-like"/>
    <property type="match status" value="2"/>
</dbReference>
<dbReference type="Gene3D" id="3.80.10.10">
    <property type="entry name" value="Ribonuclease Inhibitor"/>
    <property type="match status" value="2"/>
</dbReference>
<protein>
    <recommendedName>
        <fullName evidence="5">Disease resistance N-terminal domain-containing protein</fullName>
    </recommendedName>
</protein>
<keyword evidence="3" id="KW-0611">Plant defense</keyword>
<proteinExistence type="predicted"/>
<dbReference type="PANTHER" id="PTHR36766:SF45">
    <property type="entry name" value="NB-ARC DOMAIN-CONTAINING PROTEIN"/>
    <property type="match status" value="1"/>
</dbReference>
<sequence>MAFDYFIQNSWGCDYCECLVQMREFSHLSEIDTISISLFHFKVSSSKKKVRPTMAAELVGGAFLSAFVQTLFSRLATREVADFIRGVKNDDCPNQLDKLKITLRSVDALVNHAEERQSTDLHMREWLNDLKDVMFEAEDLLDVISVSTSSKVCISSSASLGGFGERMKTIIEKFEDLLKQKDVLCLREGLIETTSNKKLQTTSLAGKSSIYGRDADKDNIIKILLKMSDYGSDKICVLPIVAEFVSGEFSFRLEGEKNDQLSKRTRHLSYSKLQLDDLEKIMATCEKLRTFLPSQLLSWPRCLNNEAVGSLISKHTSLRVLSLSHCALSLVGFSSVIYVDDMFYNNSSMEVKQTQGQDITPFRCLEILRFENMPQWQEWLPFGEEDEEGAFPCLKQLYIKNCPKLKGTNLIQKLPSLEKIVITKCEQFVVTVLPTIRELELECCEKVSIQEPLLQLMDLTIRSYNATESLFEGIDNKNSSIEKLSISSCPLILQVPSNGIADTLKSLNVTNCEKIEFPMNQCFAYLESLCIKRSCNSLRSFTMDLFPKMVHLEIQGCQSLESLVVSGACVEHLQSLNSLKIWECPNFVSFPEGGLAAPNLTNLQLHKCKNLKSLPCQMNKLLPSLMTLNIKECPELDSFSEGGSCQDGESFPERWLLPSTLTSFHILALWDLKYLDEDSLQKLTSLETLGIACCPKLQCMPAKLPSSISTLHIMKSPRLEERCKGKKAEDWPKIAHISMIRINKKLLQ</sequence>
<dbReference type="Proteomes" id="UP001367508">
    <property type="component" value="Unassembled WGS sequence"/>
</dbReference>
<dbReference type="Pfam" id="PF18052">
    <property type="entry name" value="Rx_N"/>
    <property type="match status" value="1"/>
</dbReference>
<feature type="domain" description="Disease resistance N-terminal" evidence="5">
    <location>
        <begin position="63"/>
        <end position="148"/>
    </location>
</feature>
<evidence type="ECO:0000256" key="1">
    <source>
        <dbReference type="ARBA" id="ARBA00022737"/>
    </source>
</evidence>
<evidence type="ECO:0000313" key="7">
    <source>
        <dbReference type="Proteomes" id="UP001367508"/>
    </source>
</evidence>